<reference evidence="2" key="1">
    <citation type="journal article" date="2014" name="Int. J. Syst. Evol. Microbiol.">
        <title>Complete genome sequence of Corynebacterium casei LMG S-19264T (=DSM 44701T), isolated from a smear-ripened cheese.</title>
        <authorList>
            <consortium name="US DOE Joint Genome Institute (JGI-PGF)"/>
            <person name="Walter F."/>
            <person name="Albersmeier A."/>
            <person name="Kalinowski J."/>
            <person name="Ruckert C."/>
        </authorList>
    </citation>
    <scope>NUCLEOTIDE SEQUENCE</scope>
    <source>
        <strain evidence="2">JCM 4784</strain>
    </source>
</reference>
<evidence type="ECO:0000313" key="3">
    <source>
        <dbReference type="Proteomes" id="UP000608024"/>
    </source>
</evidence>
<dbReference type="Gene3D" id="2.40.30.140">
    <property type="match status" value="1"/>
</dbReference>
<dbReference type="AlphaFoldDB" id="A0A918ZX12"/>
<organism evidence="2 3">
    <name type="scientific">Streptomyces longispororuber</name>
    <dbReference type="NCBI Taxonomy" id="68230"/>
    <lineage>
        <taxon>Bacteria</taxon>
        <taxon>Bacillati</taxon>
        <taxon>Actinomycetota</taxon>
        <taxon>Actinomycetes</taxon>
        <taxon>Kitasatosporales</taxon>
        <taxon>Streptomycetaceae</taxon>
        <taxon>Streptomyces</taxon>
    </lineage>
</organism>
<dbReference type="Gene3D" id="3.20.20.80">
    <property type="entry name" value="Glycosidases"/>
    <property type="match status" value="1"/>
</dbReference>
<feature type="compositionally biased region" description="Basic residues" evidence="1">
    <location>
        <begin position="133"/>
        <end position="143"/>
    </location>
</feature>
<dbReference type="EMBL" id="BNBT01000080">
    <property type="protein sequence ID" value="GHE73393.1"/>
    <property type="molecule type" value="Genomic_DNA"/>
</dbReference>
<evidence type="ECO:0008006" key="4">
    <source>
        <dbReference type="Google" id="ProtNLM"/>
    </source>
</evidence>
<evidence type="ECO:0000256" key="1">
    <source>
        <dbReference type="SAM" id="MobiDB-lite"/>
    </source>
</evidence>
<sequence length="178" mass="20525">MKVFFDVVTNHTADLVHFAENQYGYRSKGAFPYLDREGRPFDDSAGVRPVDADSFPYTPRIADADRHARKPAWLNDPTMYHNRGESTFAGESGLNGDFMGNDDLWTERPEVVAGMERIHRQGQRLRAGDLPRQSRHGPHRRHDRPGQPRRERRGAAAPRPPRARADVPRPRQPRRLRR</sequence>
<keyword evidence="3" id="KW-1185">Reference proteome</keyword>
<proteinExistence type="predicted"/>
<feature type="region of interest" description="Disordered" evidence="1">
    <location>
        <begin position="119"/>
        <end position="178"/>
    </location>
</feature>
<accession>A0A918ZX12</accession>
<protein>
    <recommendedName>
        <fullName evidence="4">Glycosyl hydrolase family 13 catalytic domain-containing protein</fullName>
    </recommendedName>
</protein>
<gene>
    <name evidence="2" type="ORF">GCM10018785_46880</name>
</gene>
<comment type="caution">
    <text evidence="2">The sequence shown here is derived from an EMBL/GenBank/DDBJ whole genome shotgun (WGS) entry which is preliminary data.</text>
</comment>
<reference evidence="2" key="2">
    <citation type="submission" date="2020-09" db="EMBL/GenBank/DDBJ databases">
        <authorList>
            <person name="Sun Q."/>
            <person name="Ohkuma M."/>
        </authorList>
    </citation>
    <scope>NUCLEOTIDE SEQUENCE</scope>
    <source>
        <strain evidence="2">JCM 4784</strain>
    </source>
</reference>
<evidence type="ECO:0000313" key="2">
    <source>
        <dbReference type="EMBL" id="GHE73393.1"/>
    </source>
</evidence>
<dbReference type="SUPFAM" id="SSF51445">
    <property type="entry name" value="(Trans)glycosidases"/>
    <property type="match status" value="1"/>
</dbReference>
<dbReference type="InterPro" id="IPR017853">
    <property type="entry name" value="GH"/>
</dbReference>
<dbReference type="Proteomes" id="UP000608024">
    <property type="component" value="Unassembled WGS sequence"/>
</dbReference>
<name>A0A918ZX12_9ACTN</name>